<comment type="pathway">
    <text evidence="7 8">Carbohydrate biosynthesis; gluconeogenesis.</text>
</comment>
<evidence type="ECO:0000256" key="4">
    <source>
        <dbReference type="ARBA" id="ARBA00022490"/>
    </source>
</evidence>
<reference evidence="9 10" key="1">
    <citation type="journal article" date="2014" name="Genome Announc.">
        <title>Draft Genome Sequences of Marine Flavobacterium Nonlabens Strains NR17, NR24, NR27, NR32, NR33, and Ara13.</title>
        <authorList>
            <person name="Nakanishi M."/>
            <person name="Meirelles P."/>
            <person name="Suzuki R."/>
            <person name="Takatani N."/>
            <person name="Mino S."/>
            <person name="Suda W."/>
            <person name="Oshima K."/>
            <person name="Hattori M."/>
            <person name="Ohkuma M."/>
            <person name="Hosokawa M."/>
            <person name="Miyashita K."/>
            <person name="Thompson F.L."/>
            <person name="Niwa A."/>
            <person name="Sawabe T."/>
            <person name="Sawabe T."/>
        </authorList>
    </citation>
    <scope>NUCLEOTIDE SEQUENCE [LARGE SCALE GENOMIC DNA]</scope>
    <source>
        <strain evidence="10">JCM19314</strain>
    </source>
</reference>
<dbReference type="Pfam" id="PF00121">
    <property type="entry name" value="TIM"/>
    <property type="match status" value="1"/>
</dbReference>
<dbReference type="Proteomes" id="UP000029226">
    <property type="component" value="Unassembled WGS sequence"/>
</dbReference>
<evidence type="ECO:0000256" key="5">
    <source>
        <dbReference type="ARBA" id="ARBA00023152"/>
    </source>
</evidence>
<dbReference type="InterPro" id="IPR013785">
    <property type="entry name" value="Aldolase_TIM"/>
</dbReference>
<feature type="active site" description="Proton acceptor" evidence="7">
    <location>
        <position position="167"/>
    </location>
</feature>
<keyword evidence="4 7" id="KW-0963">Cytoplasm</keyword>
<comment type="similarity">
    <text evidence="2 7 8">Belongs to the triosephosphate isomerase family.</text>
</comment>
<dbReference type="PANTHER" id="PTHR21139:SF42">
    <property type="entry name" value="TRIOSEPHOSPHATE ISOMERASE"/>
    <property type="match status" value="1"/>
</dbReference>
<evidence type="ECO:0000313" key="9">
    <source>
        <dbReference type="EMBL" id="GAK99426.1"/>
    </source>
</evidence>
<comment type="subcellular location">
    <subcellularLocation>
        <location evidence="7 8">Cytoplasm</location>
    </subcellularLocation>
</comment>
<feature type="binding site" evidence="7">
    <location>
        <begin position="9"/>
        <end position="11"/>
    </location>
    <ligand>
        <name>substrate</name>
    </ligand>
</feature>
<dbReference type="EC" id="5.3.1.1" evidence="7 8"/>
<dbReference type="PROSITE" id="PS00171">
    <property type="entry name" value="TIM_1"/>
    <property type="match status" value="1"/>
</dbReference>
<dbReference type="GO" id="GO:0046166">
    <property type="term" value="P:glyceraldehyde-3-phosphate biosynthetic process"/>
    <property type="evidence" value="ECO:0007669"/>
    <property type="project" value="TreeGrafter"/>
</dbReference>
<sequence>MRKNIVAGNWKMNCDLSMTQTLIGDLKKGLKADYNCELMIAPSHPCLYPAFNSTLDTPIEVVAQNVCEQEKGAFTGEVSIDMLQSVGVKTVIVGHSERRDIYAESDELLAAKTLAAVEKGMRVIFCCGEHLEQRKAGNHVSTVTAQIEKGLFQLNASQMEQIVIAYEPVWAIGTGETASPEQAQDMHADIRSFIQAKYGGDMTARHTSILYGGSVKPSNAAEIFAKPDVDGGLVGGASLDAKSFLAIADAF</sequence>
<dbReference type="GO" id="GO:0019563">
    <property type="term" value="P:glycerol catabolic process"/>
    <property type="evidence" value="ECO:0007669"/>
    <property type="project" value="TreeGrafter"/>
</dbReference>
<dbReference type="GO" id="GO:0006096">
    <property type="term" value="P:glycolytic process"/>
    <property type="evidence" value="ECO:0007669"/>
    <property type="project" value="UniProtKB-UniRule"/>
</dbReference>
<dbReference type="FunFam" id="3.20.20.70:FF:000016">
    <property type="entry name" value="Triosephosphate isomerase"/>
    <property type="match status" value="1"/>
</dbReference>
<dbReference type="AlphaFoldDB" id="A0A090QVH0"/>
<accession>A0A090QVH0</accession>
<dbReference type="GO" id="GO:0005829">
    <property type="term" value="C:cytosol"/>
    <property type="evidence" value="ECO:0007669"/>
    <property type="project" value="TreeGrafter"/>
</dbReference>
<comment type="pathway">
    <text evidence="1 7 8">Carbohydrate degradation; glycolysis; D-glyceraldehyde 3-phosphate from glycerone phosphate: step 1/1.</text>
</comment>
<name>A0A090QVH0_NONUL</name>
<dbReference type="PANTHER" id="PTHR21139">
    <property type="entry name" value="TRIOSEPHOSPHATE ISOMERASE"/>
    <property type="match status" value="1"/>
</dbReference>
<dbReference type="EMBL" id="BBMM01000002">
    <property type="protein sequence ID" value="GAK99426.1"/>
    <property type="molecule type" value="Genomic_DNA"/>
</dbReference>
<evidence type="ECO:0000256" key="2">
    <source>
        <dbReference type="ARBA" id="ARBA00007422"/>
    </source>
</evidence>
<dbReference type="InterPro" id="IPR035990">
    <property type="entry name" value="TIM_sf"/>
</dbReference>
<feature type="active site" description="Electrophile" evidence="7">
    <location>
        <position position="95"/>
    </location>
</feature>
<comment type="catalytic activity">
    <reaction evidence="7 8">
        <text>D-glyceraldehyde 3-phosphate = dihydroxyacetone phosphate</text>
        <dbReference type="Rhea" id="RHEA:18585"/>
        <dbReference type="ChEBI" id="CHEBI:57642"/>
        <dbReference type="ChEBI" id="CHEBI:59776"/>
        <dbReference type="EC" id="5.3.1.1"/>
    </reaction>
</comment>
<comment type="function">
    <text evidence="7">Involved in the gluconeogenesis. Catalyzes stereospecifically the conversion of dihydroxyacetone phosphate (DHAP) to D-glyceraldehyde-3-phosphate (G3P).</text>
</comment>
<keyword evidence="6 7" id="KW-0413">Isomerase</keyword>
<dbReference type="UniPathway" id="UPA00138"/>
<comment type="subunit">
    <text evidence="7 8">Homodimer.</text>
</comment>
<organism evidence="9 10">
    <name type="scientific">Nonlabens ulvanivorans</name>
    <name type="common">Persicivirga ulvanivorans</name>
    <dbReference type="NCBI Taxonomy" id="906888"/>
    <lineage>
        <taxon>Bacteria</taxon>
        <taxon>Pseudomonadati</taxon>
        <taxon>Bacteroidota</taxon>
        <taxon>Flavobacteriia</taxon>
        <taxon>Flavobacteriales</taxon>
        <taxon>Flavobacteriaceae</taxon>
        <taxon>Nonlabens</taxon>
    </lineage>
</organism>
<dbReference type="NCBIfam" id="TIGR00419">
    <property type="entry name" value="tim"/>
    <property type="match status" value="1"/>
</dbReference>
<dbReference type="InterPro" id="IPR022896">
    <property type="entry name" value="TrioseP_Isoase_bac/euk"/>
</dbReference>
<feature type="binding site" evidence="7">
    <location>
        <position position="214"/>
    </location>
    <ligand>
        <name>substrate</name>
    </ligand>
</feature>
<keyword evidence="5 7" id="KW-0324">Glycolysis</keyword>
<dbReference type="UniPathway" id="UPA00109">
    <property type="reaction ID" value="UER00189"/>
</dbReference>
<dbReference type="GO" id="GO:0006094">
    <property type="term" value="P:gluconeogenesis"/>
    <property type="evidence" value="ECO:0007669"/>
    <property type="project" value="UniProtKB-UniRule"/>
</dbReference>
<dbReference type="CDD" id="cd00311">
    <property type="entry name" value="TIM"/>
    <property type="match status" value="1"/>
</dbReference>
<evidence type="ECO:0000256" key="7">
    <source>
        <dbReference type="HAMAP-Rule" id="MF_00147"/>
    </source>
</evidence>
<keyword evidence="3 7" id="KW-0312">Gluconeogenesis</keyword>
<dbReference type="InterPro" id="IPR020861">
    <property type="entry name" value="Triosephosphate_isomerase_AS"/>
</dbReference>
<protein>
    <recommendedName>
        <fullName evidence="7 8">Triosephosphate isomerase</fullName>
        <shortName evidence="7">TIM</shortName>
        <shortName evidence="7">TPI</shortName>
        <ecNumber evidence="7 8">5.3.1.1</ecNumber>
    </recommendedName>
    <alternativeName>
        <fullName evidence="7">Triose-phosphate isomerase</fullName>
    </alternativeName>
</protein>
<evidence type="ECO:0000313" key="10">
    <source>
        <dbReference type="Proteomes" id="UP000029226"/>
    </source>
</evidence>
<dbReference type="PROSITE" id="PS51440">
    <property type="entry name" value="TIM_2"/>
    <property type="match status" value="1"/>
</dbReference>
<dbReference type="HAMAP" id="MF_00147_B">
    <property type="entry name" value="TIM_B"/>
    <property type="match status" value="1"/>
</dbReference>
<dbReference type="SUPFAM" id="SSF51351">
    <property type="entry name" value="Triosephosphate isomerase (TIM)"/>
    <property type="match status" value="1"/>
</dbReference>
<dbReference type="Gene3D" id="3.20.20.70">
    <property type="entry name" value="Aldolase class I"/>
    <property type="match status" value="1"/>
</dbReference>
<evidence type="ECO:0000256" key="6">
    <source>
        <dbReference type="ARBA" id="ARBA00023235"/>
    </source>
</evidence>
<proteinExistence type="inferred from homology"/>
<evidence type="ECO:0000256" key="3">
    <source>
        <dbReference type="ARBA" id="ARBA00022432"/>
    </source>
</evidence>
<feature type="binding site" evidence="7">
    <location>
        <begin position="235"/>
        <end position="236"/>
    </location>
    <ligand>
        <name>substrate</name>
    </ligand>
</feature>
<gene>
    <name evidence="7" type="primary">tpiA</name>
    <name evidence="9" type="ORF">JCM19314_3471</name>
</gene>
<dbReference type="InterPro" id="IPR000652">
    <property type="entry name" value="Triosephosphate_isomerase"/>
</dbReference>
<evidence type="ECO:0000256" key="1">
    <source>
        <dbReference type="ARBA" id="ARBA00004680"/>
    </source>
</evidence>
<evidence type="ECO:0000256" key="8">
    <source>
        <dbReference type="RuleBase" id="RU363013"/>
    </source>
</evidence>
<feature type="binding site" evidence="7">
    <location>
        <position position="173"/>
    </location>
    <ligand>
        <name>substrate</name>
    </ligand>
</feature>
<dbReference type="GO" id="GO:0004807">
    <property type="term" value="F:triose-phosphate isomerase activity"/>
    <property type="evidence" value="ECO:0007669"/>
    <property type="project" value="UniProtKB-UniRule"/>
</dbReference>
<comment type="caution">
    <text evidence="9">The sequence shown here is derived from an EMBL/GenBank/DDBJ whole genome shotgun (WGS) entry which is preliminary data.</text>
</comment>